<dbReference type="Proteomes" id="UP000325081">
    <property type="component" value="Unassembled WGS sequence"/>
</dbReference>
<name>A0A5A7QML6_STRAF</name>
<proteinExistence type="predicted"/>
<evidence type="ECO:0000313" key="2">
    <source>
        <dbReference type="Proteomes" id="UP000325081"/>
    </source>
</evidence>
<sequence length="154" mass="16597">MDLAEVGDVDGRGGGDFSGDCGGGLKVRMHNLLYFVGVPWIKAIRKCSGRVMINADIVAPKDGARWRLVSICVSKAMVGWCGDGKGVVLANKHCQPIQRTLHASLNKLGLSAVPRNIVNFKSIESKCLVGEFVIPTPILTKVDMRTISTDRAHP</sequence>
<organism evidence="1 2">
    <name type="scientific">Striga asiatica</name>
    <name type="common">Asiatic witchweed</name>
    <name type="synonym">Buchnera asiatica</name>
    <dbReference type="NCBI Taxonomy" id="4170"/>
    <lineage>
        <taxon>Eukaryota</taxon>
        <taxon>Viridiplantae</taxon>
        <taxon>Streptophyta</taxon>
        <taxon>Embryophyta</taxon>
        <taxon>Tracheophyta</taxon>
        <taxon>Spermatophyta</taxon>
        <taxon>Magnoliopsida</taxon>
        <taxon>eudicotyledons</taxon>
        <taxon>Gunneridae</taxon>
        <taxon>Pentapetalae</taxon>
        <taxon>asterids</taxon>
        <taxon>lamiids</taxon>
        <taxon>Lamiales</taxon>
        <taxon>Orobanchaceae</taxon>
        <taxon>Buchnereae</taxon>
        <taxon>Striga</taxon>
    </lineage>
</organism>
<accession>A0A5A7QML6</accession>
<dbReference type="EMBL" id="BKCP01007238">
    <property type="protein sequence ID" value="GER45687.1"/>
    <property type="molecule type" value="Genomic_DNA"/>
</dbReference>
<evidence type="ECO:0000313" key="1">
    <source>
        <dbReference type="EMBL" id="GER45687.1"/>
    </source>
</evidence>
<gene>
    <name evidence="1" type="ORF">STAS_22662</name>
</gene>
<protein>
    <submittedName>
        <fullName evidence="1">TIFY domain/Divergent CCT motif family protein</fullName>
    </submittedName>
</protein>
<keyword evidence="2" id="KW-1185">Reference proteome</keyword>
<dbReference type="AlphaFoldDB" id="A0A5A7QML6"/>
<reference evidence="2" key="1">
    <citation type="journal article" date="2019" name="Curr. Biol.">
        <title>Genome Sequence of Striga asiatica Provides Insight into the Evolution of Plant Parasitism.</title>
        <authorList>
            <person name="Yoshida S."/>
            <person name="Kim S."/>
            <person name="Wafula E.K."/>
            <person name="Tanskanen J."/>
            <person name="Kim Y.M."/>
            <person name="Honaas L."/>
            <person name="Yang Z."/>
            <person name="Spallek T."/>
            <person name="Conn C.E."/>
            <person name="Ichihashi Y."/>
            <person name="Cheong K."/>
            <person name="Cui S."/>
            <person name="Der J.P."/>
            <person name="Gundlach H."/>
            <person name="Jiao Y."/>
            <person name="Hori C."/>
            <person name="Ishida J.K."/>
            <person name="Kasahara H."/>
            <person name="Kiba T."/>
            <person name="Kim M.S."/>
            <person name="Koo N."/>
            <person name="Laohavisit A."/>
            <person name="Lee Y.H."/>
            <person name="Lumba S."/>
            <person name="McCourt P."/>
            <person name="Mortimer J.C."/>
            <person name="Mutuku J.M."/>
            <person name="Nomura T."/>
            <person name="Sasaki-Sekimoto Y."/>
            <person name="Seto Y."/>
            <person name="Wang Y."/>
            <person name="Wakatake T."/>
            <person name="Sakakibara H."/>
            <person name="Demura T."/>
            <person name="Yamaguchi S."/>
            <person name="Yoneyama K."/>
            <person name="Manabe R.I."/>
            <person name="Nelson D.C."/>
            <person name="Schulman A.H."/>
            <person name="Timko M.P."/>
            <person name="dePamphilis C.W."/>
            <person name="Choi D."/>
            <person name="Shirasu K."/>
        </authorList>
    </citation>
    <scope>NUCLEOTIDE SEQUENCE [LARGE SCALE GENOMIC DNA]</scope>
    <source>
        <strain evidence="2">cv. UVA1</strain>
    </source>
</reference>
<comment type="caution">
    <text evidence="1">The sequence shown here is derived from an EMBL/GenBank/DDBJ whole genome shotgun (WGS) entry which is preliminary data.</text>
</comment>